<feature type="compositionally biased region" description="Basic and acidic residues" evidence="1">
    <location>
        <begin position="41"/>
        <end position="50"/>
    </location>
</feature>
<evidence type="ECO:0000313" key="2">
    <source>
        <dbReference type="EMBL" id="TKR94198.1"/>
    </source>
</evidence>
<sequence length="102" mass="11716">MAPPKRKSMVAEPSSRKKPASVKTRKSMAKSAEKSSSQDSISERRFERRKSAAPNRNAKFRSRMSVMDVSRPVTRSFANKMNLQLFTLDDLPKRKRAAFKKR</sequence>
<reference evidence="2 3" key="2">
    <citation type="journal article" date="2019" name="G3 (Bethesda)">
        <title>Hybrid Assembly of the Genome of the Entomopathogenic Nematode Steinernema carpocapsae Identifies the X-Chromosome.</title>
        <authorList>
            <person name="Serra L."/>
            <person name="Macchietto M."/>
            <person name="Macias-Munoz A."/>
            <person name="McGill C.J."/>
            <person name="Rodriguez I.M."/>
            <person name="Rodriguez B."/>
            <person name="Murad R."/>
            <person name="Mortazavi A."/>
        </authorList>
    </citation>
    <scope>NUCLEOTIDE SEQUENCE [LARGE SCALE GENOMIC DNA]</scope>
    <source>
        <strain evidence="2 3">ALL</strain>
    </source>
</reference>
<dbReference type="AlphaFoldDB" id="A0A4U5PCV7"/>
<keyword evidence="3" id="KW-1185">Reference proteome</keyword>
<feature type="region of interest" description="Disordered" evidence="1">
    <location>
        <begin position="1"/>
        <end position="59"/>
    </location>
</feature>
<feature type="compositionally biased region" description="Basic residues" evidence="1">
    <location>
        <begin position="16"/>
        <end position="28"/>
    </location>
</feature>
<comment type="caution">
    <text evidence="2">The sequence shown here is derived from an EMBL/GenBank/DDBJ whole genome shotgun (WGS) entry which is preliminary data.</text>
</comment>
<dbReference type="Proteomes" id="UP000298663">
    <property type="component" value="Unassembled WGS sequence"/>
</dbReference>
<accession>A0A4U5PCV7</accession>
<gene>
    <name evidence="2" type="ORF">L596_008513</name>
</gene>
<organism evidence="2 3">
    <name type="scientific">Steinernema carpocapsae</name>
    <name type="common">Entomopathogenic nematode</name>
    <dbReference type="NCBI Taxonomy" id="34508"/>
    <lineage>
        <taxon>Eukaryota</taxon>
        <taxon>Metazoa</taxon>
        <taxon>Ecdysozoa</taxon>
        <taxon>Nematoda</taxon>
        <taxon>Chromadorea</taxon>
        <taxon>Rhabditida</taxon>
        <taxon>Tylenchina</taxon>
        <taxon>Panagrolaimomorpha</taxon>
        <taxon>Strongyloidoidea</taxon>
        <taxon>Steinernematidae</taxon>
        <taxon>Steinernema</taxon>
    </lineage>
</organism>
<protein>
    <submittedName>
        <fullName evidence="2">Uncharacterized protein</fullName>
    </submittedName>
</protein>
<evidence type="ECO:0000256" key="1">
    <source>
        <dbReference type="SAM" id="MobiDB-lite"/>
    </source>
</evidence>
<proteinExistence type="predicted"/>
<dbReference type="EMBL" id="AZBU02000002">
    <property type="protein sequence ID" value="TKR94198.1"/>
    <property type="molecule type" value="Genomic_DNA"/>
</dbReference>
<name>A0A4U5PCV7_STECR</name>
<reference evidence="2 3" key="1">
    <citation type="journal article" date="2015" name="Genome Biol.">
        <title>Comparative genomics of Steinernema reveals deeply conserved gene regulatory networks.</title>
        <authorList>
            <person name="Dillman A.R."/>
            <person name="Macchietto M."/>
            <person name="Porter C.F."/>
            <person name="Rogers A."/>
            <person name="Williams B."/>
            <person name="Antoshechkin I."/>
            <person name="Lee M.M."/>
            <person name="Goodwin Z."/>
            <person name="Lu X."/>
            <person name="Lewis E.E."/>
            <person name="Goodrich-Blair H."/>
            <person name="Stock S.P."/>
            <person name="Adams B.J."/>
            <person name="Sternberg P.W."/>
            <person name="Mortazavi A."/>
        </authorList>
    </citation>
    <scope>NUCLEOTIDE SEQUENCE [LARGE SCALE GENOMIC DNA]</scope>
    <source>
        <strain evidence="2 3">ALL</strain>
    </source>
</reference>
<evidence type="ECO:0000313" key="3">
    <source>
        <dbReference type="Proteomes" id="UP000298663"/>
    </source>
</evidence>